<evidence type="ECO:0000313" key="2">
    <source>
        <dbReference type="Proteomes" id="UP001152320"/>
    </source>
</evidence>
<dbReference type="PANTHER" id="PTHR33198">
    <property type="entry name" value="ANK_REP_REGION DOMAIN-CONTAINING PROTEIN-RELATED"/>
    <property type="match status" value="1"/>
</dbReference>
<proteinExistence type="predicted"/>
<organism evidence="1 2">
    <name type="scientific">Holothuria leucospilota</name>
    <name type="common">Black long sea cucumber</name>
    <name type="synonym">Mertensiothuria leucospilota</name>
    <dbReference type="NCBI Taxonomy" id="206669"/>
    <lineage>
        <taxon>Eukaryota</taxon>
        <taxon>Metazoa</taxon>
        <taxon>Echinodermata</taxon>
        <taxon>Eleutherozoa</taxon>
        <taxon>Echinozoa</taxon>
        <taxon>Holothuroidea</taxon>
        <taxon>Aspidochirotacea</taxon>
        <taxon>Aspidochirotida</taxon>
        <taxon>Holothuriidae</taxon>
        <taxon>Holothuria</taxon>
    </lineage>
</organism>
<dbReference type="Proteomes" id="UP001152320">
    <property type="component" value="Chromosome 17"/>
</dbReference>
<reference evidence="1" key="1">
    <citation type="submission" date="2021-10" db="EMBL/GenBank/DDBJ databases">
        <title>Tropical sea cucumber genome reveals ecological adaptation and Cuvierian tubules defense mechanism.</title>
        <authorList>
            <person name="Chen T."/>
        </authorList>
    </citation>
    <scope>NUCLEOTIDE SEQUENCE</scope>
    <source>
        <strain evidence="1">Nanhai2018</strain>
        <tissue evidence="1">Muscle</tissue>
    </source>
</reference>
<comment type="caution">
    <text evidence="1">The sequence shown here is derived from an EMBL/GenBank/DDBJ whole genome shotgun (WGS) entry which is preliminary data.</text>
</comment>
<evidence type="ECO:0000313" key="1">
    <source>
        <dbReference type="EMBL" id="KAJ8026391.1"/>
    </source>
</evidence>
<protein>
    <submittedName>
        <fullName evidence="1">Uncharacterized protein</fullName>
    </submittedName>
</protein>
<accession>A0A9Q1BG38</accession>
<gene>
    <name evidence="1" type="ORF">HOLleu_34218</name>
</gene>
<dbReference type="EMBL" id="JAIZAY010000017">
    <property type="protein sequence ID" value="KAJ8026391.1"/>
    <property type="molecule type" value="Genomic_DNA"/>
</dbReference>
<keyword evidence="2" id="KW-1185">Reference proteome</keyword>
<name>A0A9Q1BG38_HOLLE</name>
<sequence length="96" mass="10940">MTKLDTYSMGKVMRLIKRFVFNKRDQQAEEIVDAYVANLRVLAKTCSFGDLKESLIKDRLVVGKNDPATRKTLLQTRNLTLFHTGLIHFNVSGRGP</sequence>
<dbReference type="OrthoDB" id="5974147at2759"/>
<dbReference type="AlphaFoldDB" id="A0A9Q1BG38"/>